<keyword evidence="3" id="KW-1185">Reference proteome</keyword>
<dbReference type="EMBL" id="BOMN01000101">
    <property type="protein sequence ID" value="GIE24018.1"/>
    <property type="molecule type" value="Genomic_DNA"/>
</dbReference>
<gene>
    <name evidence="2" type="ORF">Ahu01nite_071200</name>
</gene>
<sequence>MKSRLLWTLGIVVVLASGVATVVLWPSENTPAPAAAAPSTVVVPASLPRPTAGAPTSAHQEWVTQEAAAALRDQTAGLLAGDFDRFATHAQPGNKTLRAELQRRFRTLRALRVTRFDQRVDGQPFAIAGKPGSWRVVHLADICLVEKDCTVDEAVLDSEWKETATGVELVALKVHDRDSYCFDCSTQPTLFTRPWETTELVAQVGKRTLVAVPLQYRGRLADLSRRAEAAAALADRYKVGSGTVDRYRVFVSDARSERLWYCGYPGSWVAGTAYPTARDRIEVEIHADQLTSSFTDVLLRHELAHVSTLRSNDYYGRRDVWWLVEGMADYVDQQAAGASDRDNKAALHRFLSRHELTTVVVTPPARDATTSDASGRYAVGYYALNCLFQRYGKEPTLAFFQGAIQNGTGMDGASRSAFGKPWPEVDKKCTAQVRNA</sequence>
<organism evidence="2 3">
    <name type="scientific">Winogradskya humida</name>
    <dbReference type="NCBI Taxonomy" id="113566"/>
    <lineage>
        <taxon>Bacteria</taxon>
        <taxon>Bacillati</taxon>
        <taxon>Actinomycetota</taxon>
        <taxon>Actinomycetes</taxon>
        <taxon>Micromonosporales</taxon>
        <taxon>Micromonosporaceae</taxon>
        <taxon>Winogradskya</taxon>
    </lineage>
</organism>
<dbReference type="RefSeq" id="WP_203841058.1">
    <property type="nucleotide sequence ID" value="NZ_BAAATV010000003.1"/>
</dbReference>
<dbReference type="Proteomes" id="UP000603200">
    <property type="component" value="Unassembled WGS sequence"/>
</dbReference>
<evidence type="ECO:0000259" key="1">
    <source>
        <dbReference type="Pfam" id="PF13485"/>
    </source>
</evidence>
<dbReference type="Pfam" id="PF13485">
    <property type="entry name" value="Peptidase_MA_2"/>
    <property type="match status" value="1"/>
</dbReference>
<dbReference type="InterPro" id="IPR039568">
    <property type="entry name" value="Peptidase_MA-like_dom"/>
</dbReference>
<protein>
    <recommendedName>
        <fullName evidence="1">Peptidase MA-like domain-containing protein</fullName>
    </recommendedName>
</protein>
<comment type="caution">
    <text evidence="2">The sequence shown here is derived from an EMBL/GenBank/DDBJ whole genome shotgun (WGS) entry which is preliminary data.</text>
</comment>
<accession>A0ABQ3ZZK6</accession>
<name>A0ABQ3ZZK6_9ACTN</name>
<evidence type="ECO:0000313" key="3">
    <source>
        <dbReference type="Proteomes" id="UP000603200"/>
    </source>
</evidence>
<feature type="domain" description="Peptidase MA-like" evidence="1">
    <location>
        <begin position="264"/>
        <end position="421"/>
    </location>
</feature>
<reference evidence="2 3" key="1">
    <citation type="submission" date="2021-01" db="EMBL/GenBank/DDBJ databases">
        <title>Whole genome shotgun sequence of Actinoplanes humidus NBRC 14915.</title>
        <authorList>
            <person name="Komaki H."/>
            <person name="Tamura T."/>
        </authorList>
    </citation>
    <scope>NUCLEOTIDE SEQUENCE [LARGE SCALE GENOMIC DNA]</scope>
    <source>
        <strain evidence="2 3">NBRC 14915</strain>
    </source>
</reference>
<proteinExistence type="predicted"/>
<evidence type="ECO:0000313" key="2">
    <source>
        <dbReference type="EMBL" id="GIE24018.1"/>
    </source>
</evidence>